<dbReference type="InterPro" id="IPR011629">
    <property type="entry name" value="CobW-like_C"/>
</dbReference>
<dbReference type="InterPro" id="IPR051316">
    <property type="entry name" value="Zinc-reg_GTPase_activator"/>
</dbReference>
<feature type="domain" description="CobW C-terminal" evidence="7">
    <location>
        <begin position="247"/>
        <end position="322"/>
    </location>
</feature>
<dbReference type="AlphaFoldDB" id="A0A1G7ITI5"/>
<evidence type="ECO:0000256" key="2">
    <source>
        <dbReference type="ARBA" id="ARBA00022801"/>
    </source>
</evidence>
<dbReference type="GO" id="GO:0005737">
    <property type="term" value="C:cytoplasm"/>
    <property type="evidence" value="ECO:0007669"/>
    <property type="project" value="TreeGrafter"/>
</dbReference>
<keyword evidence="1" id="KW-0547">Nucleotide-binding</keyword>
<dbReference type="SUPFAM" id="SSF52540">
    <property type="entry name" value="P-loop containing nucleoside triphosphate hydrolases"/>
    <property type="match status" value="1"/>
</dbReference>
<dbReference type="Proteomes" id="UP000198972">
    <property type="component" value="Unassembled WGS sequence"/>
</dbReference>
<proteinExistence type="inferred from homology"/>
<evidence type="ECO:0000256" key="5">
    <source>
        <dbReference type="ARBA" id="ARBA00049117"/>
    </source>
</evidence>
<dbReference type="GO" id="GO:0000166">
    <property type="term" value="F:nucleotide binding"/>
    <property type="evidence" value="ECO:0007669"/>
    <property type="project" value="UniProtKB-KW"/>
</dbReference>
<keyword evidence="9" id="KW-1185">Reference proteome</keyword>
<dbReference type="InterPro" id="IPR003495">
    <property type="entry name" value="CobW/HypB/UreG_nucleotide-bd"/>
</dbReference>
<evidence type="ECO:0000259" key="6">
    <source>
        <dbReference type="Pfam" id="PF02492"/>
    </source>
</evidence>
<dbReference type="EMBL" id="FNBG01000006">
    <property type="protein sequence ID" value="SDF16052.1"/>
    <property type="molecule type" value="Genomic_DNA"/>
</dbReference>
<evidence type="ECO:0000256" key="4">
    <source>
        <dbReference type="ARBA" id="ARBA00034320"/>
    </source>
</evidence>
<dbReference type="Gene3D" id="3.30.1220.10">
    <property type="entry name" value="CobW-like, C-terminal domain"/>
    <property type="match status" value="1"/>
</dbReference>
<keyword evidence="3" id="KW-0143">Chaperone</keyword>
<evidence type="ECO:0000313" key="8">
    <source>
        <dbReference type="EMBL" id="SDF16052.1"/>
    </source>
</evidence>
<dbReference type="SUPFAM" id="SSF90002">
    <property type="entry name" value="Hypothetical protein YjiA, C-terminal domain"/>
    <property type="match status" value="1"/>
</dbReference>
<dbReference type="Pfam" id="PF02492">
    <property type="entry name" value="cobW"/>
    <property type="match status" value="1"/>
</dbReference>
<gene>
    <name evidence="8" type="ORF">SAMN04488542_106135</name>
</gene>
<name>A0A1G7ITI5_9BACL</name>
<dbReference type="InterPro" id="IPR036627">
    <property type="entry name" value="CobW-likC_sf"/>
</dbReference>
<organism evidence="8 9">
    <name type="scientific">Fontibacillus panacisegetis</name>
    <dbReference type="NCBI Taxonomy" id="670482"/>
    <lineage>
        <taxon>Bacteria</taxon>
        <taxon>Bacillati</taxon>
        <taxon>Bacillota</taxon>
        <taxon>Bacilli</taxon>
        <taxon>Bacillales</taxon>
        <taxon>Paenibacillaceae</taxon>
        <taxon>Fontibacillus</taxon>
    </lineage>
</organism>
<dbReference type="Pfam" id="PF07683">
    <property type="entry name" value="CobW_C"/>
    <property type="match status" value="1"/>
</dbReference>
<evidence type="ECO:0000256" key="3">
    <source>
        <dbReference type="ARBA" id="ARBA00023186"/>
    </source>
</evidence>
<dbReference type="PANTHER" id="PTHR13748">
    <property type="entry name" value="COBW-RELATED"/>
    <property type="match status" value="1"/>
</dbReference>
<dbReference type="CDD" id="cd03112">
    <property type="entry name" value="CobW-like"/>
    <property type="match status" value="1"/>
</dbReference>
<feature type="domain" description="CobW/HypB/UreG nucleotide-binding" evidence="6">
    <location>
        <begin position="4"/>
        <end position="188"/>
    </location>
</feature>
<sequence>MKTPVIVISGFLGSGKTTLLLKLIQEVHRRGIKPAILMNELGRQDVDGHILAQATDGLIMEKLLDGCICCSKKSEISNAITTLLSQSPDVILIELTGVANPEEVVDEMAEPGLLNEVFLQKIITVIDAENVLEYNSIFSSDKQLVHTLRRQIEVADIVIVNKRDLINDSHLSKVVKLVEKHNDNARIFTTIQTQVDFIPLLDGLQPLNLPAKKSSPFNMLSRHSHHNDGHKQNHTSFSRIQTVYIPLQQNMPLSLRKIEKFLKSWGNQILRAKGYVSVNSSSEILLIQFAGKQIQWEPSNYKGPQYIVIIGFNLDSVTLMEAWG</sequence>
<dbReference type="STRING" id="670482.SAMN04488542_106135"/>
<accession>A0A1G7ITI5</accession>
<evidence type="ECO:0000256" key="1">
    <source>
        <dbReference type="ARBA" id="ARBA00022741"/>
    </source>
</evidence>
<comment type="similarity">
    <text evidence="4">Belongs to the SIMIBI class G3E GTPase family. ZNG1 subfamily.</text>
</comment>
<reference evidence="8 9" key="1">
    <citation type="submission" date="2016-10" db="EMBL/GenBank/DDBJ databases">
        <authorList>
            <person name="de Groot N.N."/>
        </authorList>
    </citation>
    <scope>NUCLEOTIDE SEQUENCE [LARGE SCALE GENOMIC DNA]</scope>
    <source>
        <strain evidence="8 9">DSM 28129</strain>
    </source>
</reference>
<evidence type="ECO:0000313" key="9">
    <source>
        <dbReference type="Proteomes" id="UP000198972"/>
    </source>
</evidence>
<dbReference type="RefSeq" id="WP_091228146.1">
    <property type="nucleotide sequence ID" value="NZ_FNBG01000006.1"/>
</dbReference>
<dbReference type="Gene3D" id="3.40.50.300">
    <property type="entry name" value="P-loop containing nucleotide triphosphate hydrolases"/>
    <property type="match status" value="1"/>
</dbReference>
<dbReference type="GO" id="GO:0016787">
    <property type="term" value="F:hydrolase activity"/>
    <property type="evidence" value="ECO:0007669"/>
    <property type="project" value="UniProtKB-KW"/>
</dbReference>
<dbReference type="PANTHER" id="PTHR13748:SF62">
    <property type="entry name" value="COBW DOMAIN-CONTAINING PROTEIN"/>
    <property type="match status" value="1"/>
</dbReference>
<dbReference type="OrthoDB" id="9808822at2"/>
<comment type="catalytic activity">
    <reaction evidence="5">
        <text>GTP + H2O = GDP + phosphate + H(+)</text>
        <dbReference type="Rhea" id="RHEA:19669"/>
        <dbReference type="ChEBI" id="CHEBI:15377"/>
        <dbReference type="ChEBI" id="CHEBI:15378"/>
        <dbReference type="ChEBI" id="CHEBI:37565"/>
        <dbReference type="ChEBI" id="CHEBI:43474"/>
        <dbReference type="ChEBI" id="CHEBI:58189"/>
    </reaction>
    <physiologicalReaction direction="left-to-right" evidence="5">
        <dbReference type="Rhea" id="RHEA:19670"/>
    </physiologicalReaction>
</comment>
<protein>
    <submittedName>
        <fullName evidence="8">GTPase, G3E family</fullName>
    </submittedName>
</protein>
<evidence type="ECO:0000259" key="7">
    <source>
        <dbReference type="Pfam" id="PF07683"/>
    </source>
</evidence>
<dbReference type="InterPro" id="IPR027417">
    <property type="entry name" value="P-loop_NTPase"/>
</dbReference>
<keyword evidence="2" id="KW-0378">Hydrolase</keyword>